<proteinExistence type="predicted"/>
<feature type="compositionally biased region" description="Basic and acidic residues" evidence="1">
    <location>
        <begin position="1"/>
        <end position="11"/>
    </location>
</feature>
<feature type="region of interest" description="Disordered" evidence="1">
    <location>
        <begin position="1"/>
        <end position="21"/>
    </location>
</feature>
<feature type="region of interest" description="Disordered" evidence="1">
    <location>
        <begin position="208"/>
        <end position="234"/>
    </location>
</feature>
<gene>
    <name evidence="3" type="ORF">MAR_019725</name>
</gene>
<sequence length="258" mass="28911">MEGDCSNEHMSENMSESLQPEVNKTGPMFGWCWKLKKRRLEPGHKLFQDGDLYCHLNSKYVPLDMKTDLPMNSTTEFPCGIAKCSQLFSSLAKYESHYNSCHRHVCSTCSRAFPIDHLLSMHMLENHDAMFAVLAEKQPMTVGQSSRTGNLGETTWLKSTIIRLTSGLTGEGQSVAMETQSTPDDSHKESPARVFSYKVPNNISFGHGASRGFMGRRSRGQRSARGQRGHWHNKGQCEMDTTVDIEQVDMAELGEALS</sequence>
<dbReference type="InterPro" id="IPR013087">
    <property type="entry name" value="Znf_C2H2_type"/>
</dbReference>
<name>A0ABY7E5X6_MYAAR</name>
<dbReference type="PROSITE" id="PS00028">
    <property type="entry name" value="ZINC_FINGER_C2H2_1"/>
    <property type="match status" value="2"/>
</dbReference>
<feature type="domain" description="C2H2-type" evidence="2">
    <location>
        <begin position="79"/>
        <end position="102"/>
    </location>
</feature>
<dbReference type="Proteomes" id="UP001164746">
    <property type="component" value="Chromosome 5"/>
</dbReference>
<dbReference type="EMBL" id="CP111016">
    <property type="protein sequence ID" value="WAR04356.1"/>
    <property type="molecule type" value="Genomic_DNA"/>
</dbReference>
<feature type="compositionally biased region" description="Basic residues" evidence="1">
    <location>
        <begin position="214"/>
        <end position="233"/>
    </location>
</feature>
<evidence type="ECO:0000259" key="2">
    <source>
        <dbReference type="PROSITE" id="PS00028"/>
    </source>
</evidence>
<evidence type="ECO:0000313" key="4">
    <source>
        <dbReference type="Proteomes" id="UP001164746"/>
    </source>
</evidence>
<dbReference type="PANTHER" id="PTHR21354">
    <property type="entry name" value="ZINC FINGER PROTEIN 511"/>
    <property type="match status" value="1"/>
</dbReference>
<evidence type="ECO:0000256" key="1">
    <source>
        <dbReference type="SAM" id="MobiDB-lite"/>
    </source>
</evidence>
<evidence type="ECO:0000313" key="3">
    <source>
        <dbReference type="EMBL" id="WAR04356.1"/>
    </source>
</evidence>
<feature type="domain" description="C2H2-type" evidence="2">
    <location>
        <begin position="106"/>
        <end position="127"/>
    </location>
</feature>
<reference evidence="3" key="1">
    <citation type="submission" date="2022-11" db="EMBL/GenBank/DDBJ databases">
        <title>Centuries of genome instability and evolution in soft-shell clam transmissible cancer (bioRxiv).</title>
        <authorList>
            <person name="Hart S.F.M."/>
            <person name="Yonemitsu M.A."/>
            <person name="Giersch R.M."/>
            <person name="Beal B.F."/>
            <person name="Arriagada G."/>
            <person name="Davis B.W."/>
            <person name="Ostrander E.A."/>
            <person name="Goff S.P."/>
            <person name="Metzger M.J."/>
        </authorList>
    </citation>
    <scope>NUCLEOTIDE SEQUENCE</scope>
    <source>
        <strain evidence="3">MELC-2E11</strain>
        <tissue evidence="3">Siphon/mantle</tissue>
    </source>
</reference>
<protein>
    <submittedName>
        <fullName evidence="3">ZN511-like protein</fullName>
    </submittedName>
</protein>
<accession>A0ABY7E5X6</accession>
<dbReference type="PANTHER" id="PTHR21354:SF0">
    <property type="entry name" value="ZINC FINGER PROTEIN 511"/>
    <property type="match status" value="1"/>
</dbReference>
<keyword evidence="4" id="KW-1185">Reference proteome</keyword>
<organism evidence="3 4">
    <name type="scientific">Mya arenaria</name>
    <name type="common">Soft-shell clam</name>
    <dbReference type="NCBI Taxonomy" id="6604"/>
    <lineage>
        <taxon>Eukaryota</taxon>
        <taxon>Metazoa</taxon>
        <taxon>Spiralia</taxon>
        <taxon>Lophotrochozoa</taxon>
        <taxon>Mollusca</taxon>
        <taxon>Bivalvia</taxon>
        <taxon>Autobranchia</taxon>
        <taxon>Heteroconchia</taxon>
        <taxon>Euheterodonta</taxon>
        <taxon>Imparidentia</taxon>
        <taxon>Neoheterodontei</taxon>
        <taxon>Myida</taxon>
        <taxon>Myoidea</taxon>
        <taxon>Myidae</taxon>
        <taxon>Mya</taxon>
    </lineage>
</organism>
<dbReference type="SMART" id="SM00355">
    <property type="entry name" value="ZnF_C2H2"/>
    <property type="match status" value="2"/>
</dbReference>
<dbReference type="InterPro" id="IPR039258">
    <property type="entry name" value="ZNF511"/>
</dbReference>